<dbReference type="EMBL" id="JAOQAV010000348">
    <property type="protein sequence ID" value="KAJ4175733.1"/>
    <property type="molecule type" value="Genomic_DNA"/>
</dbReference>
<organism evidence="3 4">
    <name type="scientific">Fusarium falciforme</name>
    <dbReference type="NCBI Taxonomy" id="195108"/>
    <lineage>
        <taxon>Eukaryota</taxon>
        <taxon>Fungi</taxon>
        <taxon>Dikarya</taxon>
        <taxon>Ascomycota</taxon>
        <taxon>Pezizomycotina</taxon>
        <taxon>Sordariomycetes</taxon>
        <taxon>Hypocreomycetidae</taxon>
        <taxon>Hypocreales</taxon>
        <taxon>Nectriaceae</taxon>
        <taxon>Fusarium</taxon>
        <taxon>Fusarium solani species complex</taxon>
    </lineage>
</organism>
<dbReference type="InterPro" id="IPR001279">
    <property type="entry name" value="Metallo-B-lactamas"/>
</dbReference>
<dbReference type="Gene3D" id="3.60.15.10">
    <property type="entry name" value="Ribonuclease Z/Hydroxyacylglutathione hydrolase-like"/>
    <property type="match status" value="1"/>
</dbReference>
<dbReference type="SUPFAM" id="SSF56281">
    <property type="entry name" value="Metallo-hydrolase/oxidoreductase"/>
    <property type="match status" value="1"/>
</dbReference>
<evidence type="ECO:0000259" key="2">
    <source>
        <dbReference type="Pfam" id="PF12706"/>
    </source>
</evidence>
<accession>A0A9W8QTI4</accession>
<name>A0A9W8QTI4_9HYPO</name>
<keyword evidence="4" id="KW-1185">Reference proteome</keyword>
<evidence type="ECO:0000313" key="3">
    <source>
        <dbReference type="EMBL" id="KAJ4175733.1"/>
    </source>
</evidence>
<feature type="domain" description="Metallo-beta-lactamase" evidence="2">
    <location>
        <begin position="30"/>
        <end position="240"/>
    </location>
</feature>
<dbReference type="PANTHER" id="PTHR43546">
    <property type="entry name" value="UPF0173 METAL-DEPENDENT HYDROLASE MJ1163-RELATED"/>
    <property type="match status" value="1"/>
</dbReference>
<dbReference type="Pfam" id="PF12706">
    <property type="entry name" value="Lactamase_B_2"/>
    <property type="match status" value="1"/>
</dbReference>
<dbReference type="PANTHER" id="PTHR43546:SF9">
    <property type="entry name" value="L-ASCORBATE-6-PHOSPHATE LACTONASE ULAG-RELATED"/>
    <property type="match status" value="1"/>
</dbReference>
<gene>
    <name evidence="3" type="ORF">NW755_014790</name>
</gene>
<dbReference type="Proteomes" id="UP001152087">
    <property type="component" value="Unassembled WGS sequence"/>
</dbReference>
<sequence>MAPTNFQSSISITHVTTATALLDIDGIKLITDPVFDDGPRTVDASGLLPAATEPILISLSEPPALSIKQLPFVQGVLLSHEDHFDNLDDTGRQLLIGRPVFTTPDGKKNLSEYPQVSALEPWKTLTQRWEGQDWTITGVPCVHLPGGEVTGFLIHKESFGYHEDGRPNVFYFTGDTILLPDVVKKIRENYHVVVVLMNLGNAHAPNPEDPSQVVKITMQGTDAVEMFRGLGAEKLVPMHYEWWSHFTEDGKALQEVFESEGLIDQVIWLTPGKEVKII</sequence>
<proteinExistence type="predicted"/>
<dbReference type="GO" id="GO:0016787">
    <property type="term" value="F:hydrolase activity"/>
    <property type="evidence" value="ECO:0007669"/>
    <property type="project" value="UniProtKB-KW"/>
</dbReference>
<comment type="caution">
    <text evidence="3">The sequence shown here is derived from an EMBL/GenBank/DDBJ whole genome shotgun (WGS) entry which is preliminary data.</text>
</comment>
<dbReference type="AlphaFoldDB" id="A0A9W8QTI4"/>
<dbReference type="InterPro" id="IPR050114">
    <property type="entry name" value="UPF0173_UPF0282_UlaG_hydrolase"/>
</dbReference>
<evidence type="ECO:0000256" key="1">
    <source>
        <dbReference type="ARBA" id="ARBA00022801"/>
    </source>
</evidence>
<keyword evidence="1" id="KW-0378">Hydrolase</keyword>
<protein>
    <recommendedName>
        <fullName evidence="2">Metallo-beta-lactamase domain-containing protein</fullName>
    </recommendedName>
</protein>
<evidence type="ECO:0000313" key="4">
    <source>
        <dbReference type="Proteomes" id="UP001152087"/>
    </source>
</evidence>
<dbReference type="InterPro" id="IPR036866">
    <property type="entry name" value="RibonucZ/Hydroxyglut_hydro"/>
</dbReference>
<reference evidence="3" key="1">
    <citation type="submission" date="2022-09" db="EMBL/GenBank/DDBJ databases">
        <title>Fusarium specimens isolated from Avocado Roots.</title>
        <authorList>
            <person name="Stajich J."/>
            <person name="Roper C."/>
            <person name="Heimlech-Rivalta G."/>
        </authorList>
    </citation>
    <scope>NUCLEOTIDE SEQUENCE</scope>
    <source>
        <strain evidence="3">A02</strain>
    </source>
</reference>